<dbReference type="EMBL" id="JABMIG020000036">
    <property type="protein sequence ID" value="KAL3799718.1"/>
    <property type="molecule type" value="Genomic_DNA"/>
</dbReference>
<evidence type="ECO:0000313" key="4">
    <source>
        <dbReference type="Proteomes" id="UP001516023"/>
    </source>
</evidence>
<evidence type="ECO:0000259" key="2">
    <source>
        <dbReference type="Pfam" id="PF03016"/>
    </source>
</evidence>
<keyword evidence="4" id="KW-1185">Reference proteome</keyword>
<protein>
    <recommendedName>
        <fullName evidence="2">Exostosin GT47 domain-containing protein</fullName>
    </recommendedName>
</protein>
<dbReference type="Proteomes" id="UP001516023">
    <property type="component" value="Unassembled WGS sequence"/>
</dbReference>
<comment type="caution">
    <text evidence="3">The sequence shown here is derived from an EMBL/GenBank/DDBJ whole genome shotgun (WGS) entry which is preliminary data.</text>
</comment>
<evidence type="ECO:0000256" key="1">
    <source>
        <dbReference type="ARBA" id="ARBA00010271"/>
    </source>
</evidence>
<accession>A0ABD3QGX0</accession>
<dbReference type="Pfam" id="PF03016">
    <property type="entry name" value="Exostosin_GT47"/>
    <property type="match status" value="1"/>
</dbReference>
<proteinExistence type="inferred from homology"/>
<dbReference type="InterPro" id="IPR004263">
    <property type="entry name" value="Exostosin"/>
</dbReference>
<gene>
    <name evidence="3" type="ORF">HJC23_010368</name>
</gene>
<dbReference type="AlphaFoldDB" id="A0ABD3QGX0"/>
<reference evidence="3 4" key="1">
    <citation type="journal article" date="2020" name="G3 (Bethesda)">
        <title>Improved Reference Genome for Cyclotella cryptica CCMP332, a Model for Cell Wall Morphogenesis, Salinity Adaptation, and Lipid Production in Diatoms (Bacillariophyta).</title>
        <authorList>
            <person name="Roberts W.R."/>
            <person name="Downey K.M."/>
            <person name="Ruck E.C."/>
            <person name="Traller J.C."/>
            <person name="Alverson A.J."/>
        </authorList>
    </citation>
    <scope>NUCLEOTIDE SEQUENCE [LARGE SCALE GENOMIC DNA]</scope>
    <source>
        <strain evidence="3 4">CCMP332</strain>
    </source>
</reference>
<evidence type="ECO:0000313" key="3">
    <source>
        <dbReference type="EMBL" id="KAL3799718.1"/>
    </source>
</evidence>
<organism evidence="3 4">
    <name type="scientific">Cyclotella cryptica</name>
    <dbReference type="NCBI Taxonomy" id="29204"/>
    <lineage>
        <taxon>Eukaryota</taxon>
        <taxon>Sar</taxon>
        <taxon>Stramenopiles</taxon>
        <taxon>Ochrophyta</taxon>
        <taxon>Bacillariophyta</taxon>
        <taxon>Coscinodiscophyceae</taxon>
        <taxon>Thalassiosirophycidae</taxon>
        <taxon>Stephanodiscales</taxon>
        <taxon>Stephanodiscaceae</taxon>
        <taxon>Cyclotella</taxon>
    </lineage>
</organism>
<name>A0ABD3QGX0_9STRA</name>
<sequence>MYSEFFSKYVDDGSSKYYLYISSTKETYRLAAVLILKYLFASSCRTKLPEEADFFFIPTITYRNSEHNTVLEEIERIYNTSLFRRGVRDHVIASLFNPGVCDSVDKWTNRTKDLLRPMLKIVAETFTWYFPFRERYGPNCGLFHIENTLAVPYVSTAHSFTGDIHRKRPYLSMFVGNSNYPTYRKKISDQCNAAMNDRGDCYTPNKERTELLGIQSYDLYVNSTFSFCPSGDTPTRKALFDGLSLNSIPVLFEELSFDLQYSPFFPGNPRDYSVLLNSTEDIMGQLRAIPESAIMKMQANIARIRESVTYVDKFDALDASWVILQQLKKYKENGYRFNDSFANKTKLSCVKEAQKMDGFCLLE</sequence>
<dbReference type="PANTHER" id="PTHR11062:SF117">
    <property type="entry name" value="XYLOGLUCAN-SPECIFIC GALACTURONOSYLTRANSFERASE 1"/>
    <property type="match status" value="1"/>
</dbReference>
<dbReference type="InterPro" id="IPR040911">
    <property type="entry name" value="Exostosin_GT47"/>
</dbReference>
<feature type="domain" description="Exostosin GT47" evidence="2">
    <location>
        <begin position="33"/>
        <end position="263"/>
    </location>
</feature>
<comment type="similarity">
    <text evidence="1">Belongs to the glycosyltransferase 47 family.</text>
</comment>
<dbReference type="PANTHER" id="PTHR11062">
    <property type="entry name" value="EXOSTOSIN HEPARAN SULFATE GLYCOSYLTRANSFERASE -RELATED"/>
    <property type="match status" value="1"/>
</dbReference>